<organism evidence="2 3">
    <name type="scientific">Panicum virgatum</name>
    <name type="common">Blackwell switchgrass</name>
    <dbReference type="NCBI Taxonomy" id="38727"/>
    <lineage>
        <taxon>Eukaryota</taxon>
        <taxon>Viridiplantae</taxon>
        <taxon>Streptophyta</taxon>
        <taxon>Embryophyta</taxon>
        <taxon>Tracheophyta</taxon>
        <taxon>Spermatophyta</taxon>
        <taxon>Magnoliopsida</taxon>
        <taxon>Liliopsida</taxon>
        <taxon>Poales</taxon>
        <taxon>Poaceae</taxon>
        <taxon>PACMAD clade</taxon>
        <taxon>Panicoideae</taxon>
        <taxon>Panicodae</taxon>
        <taxon>Paniceae</taxon>
        <taxon>Panicinae</taxon>
        <taxon>Panicum</taxon>
        <taxon>Panicum sect. Hiantes</taxon>
    </lineage>
</organism>
<proteinExistence type="predicted"/>
<gene>
    <name evidence="2" type="ORF">PVAP13_8KG248601</name>
</gene>
<evidence type="ECO:0000313" key="2">
    <source>
        <dbReference type="EMBL" id="KAG2562143.1"/>
    </source>
</evidence>
<dbReference type="EMBL" id="CM029051">
    <property type="protein sequence ID" value="KAG2562143.1"/>
    <property type="molecule type" value="Genomic_DNA"/>
</dbReference>
<comment type="caution">
    <text evidence="2">The sequence shown here is derived from an EMBL/GenBank/DDBJ whole genome shotgun (WGS) entry which is preliminary data.</text>
</comment>
<dbReference type="AlphaFoldDB" id="A0A8T0PJM5"/>
<keyword evidence="3" id="KW-1185">Reference proteome</keyword>
<reference evidence="2 3" key="1">
    <citation type="submission" date="2020-05" db="EMBL/GenBank/DDBJ databases">
        <title>WGS assembly of Panicum virgatum.</title>
        <authorList>
            <person name="Lovell J.T."/>
            <person name="Jenkins J."/>
            <person name="Shu S."/>
            <person name="Juenger T.E."/>
            <person name="Schmutz J."/>
        </authorList>
    </citation>
    <scope>NUCLEOTIDE SEQUENCE [LARGE SCALE GENOMIC DNA]</scope>
    <source>
        <strain evidence="3">cv. AP13</strain>
    </source>
</reference>
<feature type="region of interest" description="Disordered" evidence="1">
    <location>
        <begin position="1"/>
        <end position="35"/>
    </location>
</feature>
<evidence type="ECO:0000256" key="1">
    <source>
        <dbReference type="SAM" id="MobiDB-lite"/>
    </source>
</evidence>
<name>A0A8T0PJM5_PANVG</name>
<dbReference type="Proteomes" id="UP000823388">
    <property type="component" value="Chromosome 8K"/>
</dbReference>
<sequence length="35" mass="4336">MKRKMQIRPEKMQTSTPERPFLHRQPRQQANSRRS</sequence>
<protein>
    <submittedName>
        <fullName evidence="2">Uncharacterized protein</fullName>
    </submittedName>
</protein>
<accession>A0A8T0PJM5</accession>
<evidence type="ECO:0000313" key="3">
    <source>
        <dbReference type="Proteomes" id="UP000823388"/>
    </source>
</evidence>